<name>A0A3S5BL92_9PLAT</name>
<dbReference type="EMBL" id="CAAALY010096800">
    <property type="protein sequence ID" value="VEL28676.1"/>
    <property type="molecule type" value="Genomic_DNA"/>
</dbReference>
<dbReference type="AlphaFoldDB" id="A0A3S5BL92"/>
<evidence type="ECO:0000313" key="1">
    <source>
        <dbReference type="EMBL" id="VEL28676.1"/>
    </source>
</evidence>
<dbReference type="Proteomes" id="UP000784294">
    <property type="component" value="Unassembled WGS sequence"/>
</dbReference>
<accession>A0A3S5BL92</accession>
<keyword evidence="2" id="KW-1185">Reference proteome</keyword>
<protein>
    <submittedName>
        <fullName evidence="1">Uncharacterized protein</fullName>
    </submittedName>
</protein>
<evidence type="ECO:0000313" key="2">
    <source>
        <dbReference type="Proteomes" id="UP000784294"/>
    </source>
</evidence>
<sequence length="135" mass="13339">MMLMNLISAALHGTPLAGRGIISGLVLTAGGGINGLKGLLAATGGSLSGLSSLLAAAGPGTSRSDALTELLRSVTSGNTSASVGDSRSNNPLIGGLRYLIDDLAQGAGIAQGLAQLFKSLNDEDPEDALKVSLIP</sequence>
<reference evidence="1" key="1">
    <citation type="submission" date="2018-11" db="EMBL/GenBank/DDBJ databases">
        <authorList>
            <consortium name="Pathogen Informatics"/>
        </authorList>
    </citation>
    <scope>NUCLEOTIDE SEQUENCE</scope>
</reference>
<organism evidence="1 2">
    <name type="scientific">Protopolystoma xenopodis</name>
    <dbReference type="NCBI Taxonomy" id="117903"/>
    <lineage>
        <taxon>Eukaryota</taxon>
        <taxon>Metazoa</taxon>
        <taxon>Spiralia</taxon>
        <taxon>Lophotrochozoa</taxon>
        <taxon>Platyhelminthes</taxon>
        <taxon>Monogenea</taxon>
        <taxon>Polyopisthocotylea</taxon>
        <taxon>Polystomatidea</taxon>
        <taxon>Polystomatidae</taxon>
        <taxon>Protopolystoma</taxon>
    </lineage>
</organism>
<gene>
    <name evidence="1" type="ORF">PXEA_LOCUS22116</name>
</gene>
<proteinExistence type="predicted"/>
<comment type="caution">
    <text evidence="1">The sequence shown here is derived from an EMBL/GenBank/DDBJ whole genome shotgun (WGS) entry which is preliminary data.</text>
</comment>